<dbReference type="GO" id="GO:0005774">
    <property type="term" value="C:vacuolar membrane"/>
    <property type="evidence" value="ECO:0007669"/>
    <property type="project" value="TreeGrafter"/>
</dbReference>
<protein>
    <submittedName>
        <fullName evidence="7">Proton-coupled amino acid transporter 1</fullName>
    </submittedName>
</protein>
<dbReference type="GO" id="GO:0015179">
    <property type="term" value="F:L-amino acid transmembrane transporter activity"/>
    <property type="evidence" value="ECO:0007669"/>
    <property type="project" value="TreeGrafter"/>
</dbReference>
<feature type="transmembrane region" description="Helical" evidence="5">
    <location>
        <begin position="263"/>
        <end position="286"/>
    </location>
</feature>
<comment type="subcellular location">
    <subcellularLocation>
        <location evidence="1">Membrane</location>
        <topology evidence="1">Multi-pass membrane protein</topology>
    </subcellularLocation>
</comment>
<feature type="transmembrane region" description="Helical" evidence="5">
    <location>
        <begin position="158"/>
        <end position="181"/>
    </location>
</feature>
<feature type="transmembrane region" description="Helical" evidence="5">
    <location>
        <begin position="453"/>
        <end position="475"/>
    </location>
</feature>
<evidence type="ECO:0000313" key="7">
    <source>
        <dbReference type="EMBL" id="CAG6784217.1"/>
    </source>
</evidence>
<keyword evidence="3 5" id="KW-1133">Transmembrane helix</keyword>
<evidence type="ECO:0000256" key="5">
    <source>
        <dbReference type="SAM" id="Phobius"/>
    </source>
</evidence>
<name>A0A8D9BJH3_9HEMI</name>
<dbReference type="EMBL" id="HBUF01636325">
    <property type="protein sequence ID" value="CAG6784217.1"/>
    <property type="molecule type" value="Transcribed_RNA"/>
</dbReference>
<reference evidence="7" key="1">
    <citation type="submission" date="2021-05" db="EMBL/GenBank/DDBJ databases">
        <authorList>
            <person name="Alioto T."/>
            <person name="Alioto T."/>
            <person name="Gomez Garrido J."/>
        </authorList>
    </citation>
    <scope>NUCLEOTIDE SEQUENCE</scope>
</reference>
<evidence type="ECO:0000256" key="3">
    <source>
        <dbReference type="ARBA" id="ARBA00022989"/>
    </source>
</evidence>
<feature type="transmembrane region" description="Helical" evidence="5">
    <location>
        <begin position="340"/>
        <end position="365"/>
    </location>
</feature>
<feature type="domain" description="Amino acid transporter transmembrane" evidence="6">
    <location>
        <begin position="64"/>
        <end position="468"/>
    </location>
</feature>
<keyword evidence="4 5" id="KW-0472">Membrane</keyword>
<feature type="transmembrane region" description="Helical" evidence="5">
    <location>
        <begin position="223"/>
        <end position="243"/>
    </location>
</feature>
<feature type="transmembrane region" description="Helical" evidence="5">
    <location>
        <begin position="193"/>
        <end position="211"/>
    </location>
</feature>
<accession>A0A8D9BJH3</accession>
<dbReference type="PANTHER" id="PTHR22950:SF340">
    <property type="entry name" value="AMINO ACID TRANSPORTER TRANSMEMBRANE DOMAIN-CONTAINING PROTEIN-RELATED"/>
    <property type="match status" value="1"/>
</dbReference>
<evidence type="ECO:0000256" key="4">
    <source>
        <dbReference type="ARBA" id="ARBA00023136"/>
    </source>
</evidence>
<proteinExistence type="predicted"/>
<dbReference type="PANTHER" id="PTHR22950">
    <property type="entry name" value="AMINO ACID TRANSPORTER"/>
    <property type="match status" value="1"/>
</dbReference>
<dbReference type="Pfam" id="PF01490">
    <property type="entry name" value="Aa_trans"/>
    <property type="match status" value="1"/>
</dbReference>
<dbReference type="InterPro" id="IPR013057">
    <property type="entry name" value="AA_transpt_TM"/>
</dbReference>
<dbReference type="AlphaFoldDB" id="A0A8D9BJH3"/>
<organism evidence="7">
    <name type="scientific">Cacopsylla melanoneura</name>
    <dbReference type="NCBI Taxonomy" id="428564"/>
    <lineage>
        <taxon>Eukaryota</taxon>
        <taxon>Metazoa</taxon>
        <taxon>Ecdysozoa</taxon>
        <taxon>Arthropoda</taxon>
        <taxon>Hexapoda</taxon>
        <taxon>Insecta</taxon>
        <taxon>Pterygota</taxon>
        <taxon>Neoptera</taxon>
        <taxon>Paraneoptera</taxon>
        <taxon>Hemiptera</taxon>
        <taxon>Sternorrhyncha</taxon>
        <taxon>Psylloidea</taxon>
        <taxon>Psyllidae</taxon>
        <taxon>Psyllinae</taxon>
        <taxon>Cacopsylla</taxon>
    </lineage>
</organism>
<evidence type="ECO:0000256" key="1">
    <source>
        <dbReference type="ARBA" id="ARBA00004141"/>
    </source>
</evidence>
<feature type="transmembrane region" description="Helical" evidence="5">
    <location>
        <begin position="93"/>
        <end position="113"/>
    </location>
</feature>
<feature type="transmembrane region" description="Helical" evidence="5">
    <location>
        <begin position="298"/>
        <end position="320"/>
    </location>
</feature>
<keyword evidence="2 5" id="KW-0812">Transmembrane</keyword>
<evidence type="ECO:0000259" key="6">
    <source>
        <dbReference type="Pfam" id="PF01490"/>
    </source>
</evidence>
<evidence type="ECO:0000256" key="2">
    <source>
        <dbReference type="ARBA" id="ARBA00022692"/>
    </source>
</evidence>
<feature type="transmembrane region" description="Helical" evidence="5">
    <location>
        <begin position="386"/>
        <end position="406"/>
    </location>
</feature>
<sequence length="479" mass="53632">MDYAQLESYSHLEIPSKMADHSTNGGINGVEVNTLESRGVGDETKNNADVEYEPYEHRKNNIHATSNTETLLHLIKGSVGAGLLAMPLAFKHAGLLTATIGTIIISFLASYCMHQLLRMQHHICKRQGVPQIEYSDAMKIAVRNGPHCFKWLTKPSPYIVDFFVSAYQLGICCAYVGFIAGTVKQMAEFYWDIHLDIRIWMLIVGVVITPLNQIRNLHYLSPLSAAGDFLLIGGLVIIYYFIFEEGMPSFEGKDWVSDRPFTGFALFFGTIMYSVQTIGVIVALENDMKTPADYRKPAGVFNVGMVIITLGYLFTGFFGYLKWGNTTQATITWNLPNNNALTECIKVMFAVLILLTYPLQCYVPIEIMWQNYIRTHVRKASPGMQSFYSTLLRALILWATVILSITVPFLDLLISIVGGFCLPTVGITFPAIMEICIFHNEGKLSSLMLGKNICLMIFGVFSCVLSTFVCLLEIYDKVK</sequence>